<evidence type="ECO:0000256" key="2">
    <source>
        <dbReference type="PROSITE-ProRule" id="PRU00335"/>
    </source>
</evidence>
<dbReference type="Proteomes" id="UP000288943">
    <property type="component" value="Chromosome"/>
</dbReference>
<dbReference type="InterPro" id="IPR001647">
    <property type="entry name" value="HTH_TetR"/>
</dbReference>
<dbReference type="InterPro" id="IPR050624">
    <property type="entry name" value="HTH-type_Tx_Regulator"/>
</dbReference>
<evidence type="ECO:0000313" key="5">
    <source>
        <dbReference type="EMBL" id="QAV21575.1"/>
    </source>
</evidence>
<name>A0A410X4Q1_9BACL</name>
<dbReference type="PANTHER" id="PTHR43479:SF11">
    <property type="entry name" value="ACREF_ENVCD OPERON REPRESSOR-RELATED"/>
    <property type="match status" value="1"/>
</dbReference>
<dbReference type="RefSeq" id="WP_042235166.1">
    <property type="nucleotide sequence ID" value="NZ_BQWH01000028.1"/>
</dbReference>
<keyword evidence="7" id="KW-1185">Reference proteome</keyword>
<dbReference type="Proteomes" id="UP001527202">
    <property type="component" value="Unassembled WGS sequence"/>
</dbReference>
<evidence type="ECO:0000259" key="3">
    <source>
        <dbReference type="PROSITE" id="PS50977"/>
    </source>
</evidence>
<dbReference type="InterPro" id="IPR009057">
    <property type="entry name" value="Homeodomain-like_sf"/>
</dbReference>
<evidence type="ECO:0000313" key="4">
    <source>
        <dbReference type="EMBL" id="MCY9597084.1"/>
    </source>
</evidence>
<dbReference type="KEGG" id="pchi:PC41400_29545"/>
<dbReference type="PANTHER" id="PTHR43479">
    <property type="entry name" value="ACREF/ENVCD OPERON REPRESSOR-RELATED"/>
    <property type="match status" value="1"/>
</dbReference>
<evidence type="ECO:0000256" key="1">
    <source>
        <dbReference type="ARBA" id="ARBA00023125"/>
    </source>
</evidence>
<feature type="DNA-binding region" description="H-T-H motif" evidence="2">
    <location>
        <begin position="30"/>
        <end position="49"/>
    </location>
</feature>
<accession>A0A410X4Q1</accession>
<dbReference type="PROSITE" id="PS50977">
    <property type="entry name" value="HTH_TETR_2"/>
    <property type="match status" value="1"/>
</dbReference>
<keyword evidence="1 2" id="KW-0238">DNA-binding</keyword>
<reference evidence="4 7" key="2">
    <citation type="submission" date="2022-05" db="EMBL/GenBank/DDBJ databases">
        <title>Genome Sequencing of Bee-Associated Microbes.</title>
        <authorList>
            <person name="Dunlap C."/>
        </authorList>
    </citation>
    <scope>NUCLEOTIDE SEQUENCE [LARGE SCALE GENOMIC DNA]</scope>
    <source>
        <strain evidence="4 7">NRRL B-23120</strain>
    </source>
</reference>
<reference evidence="5 6" key="1">
    <citation type="submission" date="2018-01" db="EMBL/GenBank/DDBJ databases">
        <title>The whole genome sequencing and assembly of Paenibacillus chitinolyticus KCCM 41400 strain.</title>
        <authorList>
            <person name="Kim J.-Y."/>
            <person name="Park M.-K."/>
            <person name="Lee Y.-J."/>
            <person name="Yi H."/>
            <person name="Bahn Y.-S."/>
            <person name="Kim J.F."/>
            <person name="Lee D.-W."/>
        </authorList>
    </citation>
    <scope>NUCLEOTIDE SEQUENCE [LARGE SCALE GENOMIC DNA]</scope>
    <source>
        <strain evidence="5 6">KCCM 41400</strain>
    </source>
</reference>
<dbReference type="GeneID" id="95378941"/>
<gene>
    <name evidence="4" type="ORF">M5X16_15080</name>
    <name evidence="5" type="ORF">PC41400_29545</name>
</gene>
<dbReference type="Gene3D" id="1.10.357.10">
    <property type="entry name" value="Tetracycline Repressor, domain 2"/>
    <property type="match status" value="1"/>
</dbReference>
<evidence type="ECO:0000313" key="7">
    <source>
        <dbReference type="Proteomes" id="UP001527202"/>
    </source>
</evidence>
<proteinExistence type="predicted"/>
<dbReference type="PRINTS" id="PR00455">
    <property type="entry name" value="HTHTETR"/>
</dbReference>
<feature type="domain" description="HTH tetR-type" evidence="3">
    <location>
        <begin position="7"/>
        <end position="67"/>
    </location>
</feature>
<dbReference type="AlphaFoldDB" id="A0A410X4Q1"/>
<organism evidence="5 6">
    <name type="scientific">Paenibacillus chitinolyticus</name>
    <dbReference type="NCBI Taxonomy" id="79263"/>
    <lineage>
        <taxon>Bacteria</taxon>
        <taxon>Bacillati</taxon>
        <taxon>Bacillota</taxon>
        <taxon>Bacilli</taxon>
        <taxon>Bacillales</taxon>
        <taxon>Paenibacillaceae</taxon>
        <taxon>Paenibacillus</taxon>
    </lineage>
</organism>
<dbReference type="OrthoDB" id="494991at2"/>
<dbReference type="Pfam" id="PF00440">
    <property type="entry name" value="TetR_N"/>
    <property type="match status" value="1"/>
</dbReference>
<evidence type="ECO:0000313" key="6">
    <source>
        <dbReference type="Proteomes" id="UP000288943"/>
    </source>
</evidence>
<dbReference type="GO" id="GO:0003677">
    <property type="term" value="F:DNA binding"/>
    <property type="evidence" value="ECO:0007669"/>
    <property type="project" value="UniProtKB-UniRule"/>
</dbReference>
<dbReference type="EMBL" id="JAMDMJ010000017">
    <property type="protein sequence ID" value="MCY9597084.1"/>
    <property type="molecule type" value="Genomic_DNA"/>
</dbReference>
<dbReference type="EMBL" id="CP026520">
    <property type="protein sequence ID" value="QAV21575.1"/>
    <property type="molecule type" value="Genomic_DNA"/>
</dbReference>
<protein>
    <submittedName>
        <fullName evidence="5">TetR/AcrR family transcriptional regulator</fullName>
    </submittedName>
</protein>
<dbReference type="SUPFAM" id="SSF46689">
    <property type="entry name" value="Homeodomain-like"/>
    <property type="match status" value="1"/>
</dbReference>
<sequence length="193" mass="21867">MVQVLKEELRQAVIKSAQVEFAQFGYAGASMKRIAAQTGISVGNLYRYYKDKEDLFNSVISPVYHELETLISNHHAQPHGQGNIFELIVEALTNIVVEYRTPLLILIDGARGTRNENAVQKFHQMMADNVAMHLADYSNKGGEGLKPQVAWPVSVAFLQGYFEIIRLHEGTEDCKRMVRQYLLVWFQGLQAIL</sequence>